<evidence type="ECO:0000313" key="3">
    <source>
        <dbReference type="Proteomes" id="UP000694571"/>
    </source>
</evidence>
<name>A0A8D1N3X5_PIG</name>
<dbReference type="Ensembl" id="ENSSSCT00050073713.1">
    <property type="protein sequence ID" value="ENSSSCP00050031761.1"/>
    <property type="gene ID" value="ENSSSCG00050054063.1"/>
</dbReference>
<feature type="compositionally biased region" description="Polar residues" evidence="1">
    <location>
        <begin position="50"/>
        <end position="60"/>
    </location>
</feature>
<dbReference type="Ensembl" id="ENSSSCT00055061550.1">
    <property type="protein sequence ID" value="ENSSSCP00055049405.1"/>
    <property type="gene ID" value="ENSSSCG00055030836.1"/>
</dbReference>
<organism evidence="2 3">
    <name type="scientific">Sus scrofa</name>
    <name type="common">Pig</name>
    <dbReference type="NCBI Taxonomy" id="9823"/>
    <lineage>
        <taxon>Eukaryota</taxon>
        <taxon>Metazoa</taxon>
        <taxon>Chordata</taxon>
        <taxon>Craniata</taxon>
        <taxon>Vertebrata</taxon>
        <taxon>Euteleostomi</taxon>
        <taxon>Mammalia</taxon>
        <taxon>Eutheria</taxon>
        <taxon>Laurasiatheria</taxon>
        <taxon>Artiodactyla</taxon>
        <taxon>Suina</taxon>
        <taxon>Suidae</taxon>
        <taxon>Sus</taxon>
    </lineage>
</organism>
<dbReference type="Proteomes" id="UP000694571">
    <property type="component" value="Unplaced"/>
</dbReference>
<protein>
    <submittedName>
        <fullName evidence="2">Uncharacterized protein</fullName>
    </submittedName>
</protein>
<dbReference type="AlphaFoldDB" id="A0A8D1N3X5"/>
<accession>A0A8D1N3X5</accession>
<dbReference type="Ensembl" id="ENSSSCT00035025445.1">
    <property type="protein sequence ID" value="ENSSSCP00035009624.1"/>
    <property type="gene ID" value="ENSSSCG00035019635.1"/>
</dbReference>
<sequence length="305" mass="33179">MPGATARPPWTLTLGTGHHAARKANHSAAVWRCLSSYSPIVCQPPAVRSLQPSSSRSCQGQRDPPGRTQDKRSTTGPVNAVNQGPPGHLPGGRWWKPPPGRWPGTQKVLSKGPWGAFNDESHGWSLWHSLGSSADRSVGGGGPRTAWWSWMGRRCPVPGQRGIGTCSSPGFQHRGSWADSLVLLGRRGHPAHLHADPAALLPATAVPGRWGPTAGWEHLRVLAPLWVHQWQEGLAFSLPLSFFPSFIFLGPRLQHMEVPRLGVKSELQLPVCTTATATQDLSHVCNLHHSSWQCRILNPLSEARD</sequence>
<proteinExistence type="predicted"/>
<dbReference type="Proteomes" id="UP000694720">
    <property type="component" value="Unplaced"/>
</dbReference>
<evidence type="ECO:0000313" key="2">
    <source>
        <dbReference type="Ensembl" id="ENSSSCP00050031761.1"/>
    </source>
</evidence>
<dbReference type="Proteomes" id="UP000694724">
    <property type="component" value="Unplaced"/>
</dbReference>
<feature type="compositionally biased region" description="Basic and acidic residues" evidence="1">
    <location>
        <begin position="64"/>
        <end position="73"/>
    </location>
</feature>
<reference evidence="2" key="1">
    <citation type="submission" date="2025-05" db="UniProtKB">
        <authorList>
            <consortium name="Ensembl"/>
        </authorList>
    </citation>
    <scope>IDENTIFICATION</scope>
</reference>
<evidence type="ECO:0000256" key="1">
    <source>
        <dbReference type="SAM" id="MobiDB-lite"/>
    </source>
</evidence>
<feature type="region of interest" description="Disordered" evidence="1">
    <location>
        <begin position="46"/>
        <end position="98"/>
    </location>
</feature>